<dbReference type="RefSeq" id="WP_022002836.1">
    <property type="nucleotide sequence ID" value="NZ_DAWBZG010000124.1"/>
</dbReference>
<protein>
    <submittedName>
        <fullName evidence="1">Uncharacterized protein</fullName>
    </submittedName>
</protein>
<evidence type="ECO:0000313" key="1">
    <source>
        <dbReference type="EMBL" id="MCQ5061104.1"/>
    </source>
</evidence>
<dbReference type="Proteomes" id="UP001204814">
    <property type="component" value="Unassembled WGS sequence"/>
</dbReference>
<name>A0AAP2UE14_9FIRM</name>
<reference evidence="1" key="1">
    <citation type="submission" date="2022-06" db="EMBL/GenBank/DDBJ databases">
        <title>Isolation of gut microbiota from human fecal samples.</title>
        <authorList>
            <person name="Pamer E.G."/>
            <person name="Barat B."/>
            <person name="Waligurski E."/>
            <person name="Medina S."/>
            <person name="Paddock L."/>
            <person name="Mostad J."/>
        </authorList>
    </citation>
    <scope>NUCLEOTIDE SEQUENCE</scope>
    <source>
        <strain evidence="1">DFI.6.24</strain>
    </source>
</reference>
<dbReference type="Gene3D" id="3.90.79.10">
    <property type="entry name" value="Nucleoside Triphosphate Pyrophosphohydrolase"/>
    <property type="match status" value="1"/>
</dbReference>
<gene>
    <name evidence="1" type="ORF">NE542_04545</name>
</gene>
<dbReference type="AlphaFoldDB" id="A0AAP2UE14"/>
<evidence type="ECO:0000313" key="2">
    <source>
        <dbReference type="Proteomes" id="UP001204814"/>
    </source>
</evidence>
<dbReference type="EMBL" id="JANGBO010000002">
    <property type="protein sequence ID" value="MCQ5061104.1"/>
    <property type="molecule type" value="Genomic_DNA"/>
</dbReference>
<proteinExistence type="predicted"/>
<sequence>MLCEVEGGIIKEKSETIGFDYFTKDNLPILATKKNNEEQIQMCFDAYKASNHWKIYFD</sequence>
<organism evidence="1 2">
    <name type="scientific">Faecalibacillus intestinalis</name>
    <dbReference type="NCBI Taxonomy" id="1982626"/>
    <lineage>
        <taxon>Bacteria</taxon>
        <taxon>Bacillati</taxon>
        <taxon>Bacillota</taxon>
        <taxon>Erysipelotrichia</taxon>
        <taxon>Erysipelotrichales</taxon>
        <taxon>Coprobacillaceae</taxon>
        <taxon>Faecalibacillus</taxon>
    </lineage>
</organism>
<comment type="caution">
    <text evidence="1">The sequence shown here is derived from an EMBL/GenBank/DDBJ whole genome shotgun (WGS) entry which is preliminary data.</text>
</comment>
<accession>A0AAP2UE14</accession>